<keyword evidence="3" id="KW-1185">Reference proteome</keyword>
<proteinExistence type="predicted"/>
<feature type="compositionally biased region" description="Low complexity" evidence="1">
    <location>
        <begin position="95"/>
        <end position="107"/>
    </location>
</feature>
<gene>
    <name evidence="2" type="ORF">CVT24_009910</name>
</gene>
<feature type="region of interest" description="Disordered" evidence="1">
    <location>
        <begin position="87"/>
        <end position="212"/>
    </location>
</feature>
<evidence type="ECO:0000256" key="1">
    <source>
        <dbReference type="SAM" id="MobiDB-lite"/>
    </source>
</evidence>
<reference evidence="2 3" key="1">
    <citation type="journal article" date="2018" name="Evol. Lett.">
        <title>Horizontal gene cluster transfer increased hallucinogenic mushroom diversity.</title>
        <authorList>
            <person name="Reynolds H.T."/>
            <person name="Vijayakumar V."/>
            <person name="Gluck-Thaler E."/>
            <person name="Korotkin H.B."/>
            <person name="Matheny P.B."/>
            <person name="Slot J.C."/>
        </authorList>
    </citation>
    <scope>NUCLEOTIDE SEQUENCE [LARGE SCALE GENOMIC DNA]</scope>
    <source>
        <strain evidence="2 3">2629</strain>
    </source>
</reference>
<accession>A0A409WU29</accession>
<sequence length="251" mass="26695">HELISSLSTHPHLKRLDICQWIGAESGIPSADIPAFSDMLVRGGTGWLEKVTVFAPCSGSGSGSGSGSSGGGGVYEVVQVLEMRKKRDVVDRSESAGASASASASGSKSERGNGKGSGDSYASSSGSASGYGYDGYNYSRKRTRDTNPFRASLGSGRSRVSVVREDCDSSLGVEGDGSERLRETETEMGRDGEHGVNEREGEHGVNERQGDGERELVETYALGATKYGYQARRVLDFASVRWDEDVEMGVW</sequence>
<dbReference type="Proteomes" id="UP000284842">
    <property type="component" value="Unassembled WGS sequence"/>
</dbReference>
<organism evidence="2 3">
    <name type="scientific">Panaeolus cyanescens</name>
    <dbReference type="NCBI Taxonomy" id="181874"/>
    <lineage>
        <taxon>Eukaryota</taxon>
        <taxon>Fungi</taxon>
        <taxon>Dikarya</taxon>
        <taxon>Basidiomycota</taxon>
        <taxon>Agaricomycotina</taxon>
        <taxon>Agaricomycetes</taxon>
        <taxon>Agaricomycetidae</taxon>
        <taxon>Agaricales</taxon>
        <taxon>Agaricineae</taxon>
        <taxon>Galeropsidaceae</taxon>
        <taxon>Panaeolus</taxon>
    </lineage>
</organism>
<feature type="non-terminal residue" evidence="2">
    <location>
        <position position="1"/>
    </location>
</feature>
<evidence type="ECO:0000313" key="2">
    <source>
        <dbReference type="EMBL" id="PPQ82034.1"/>
    </source>
</evidence>
<protein>
    <submittedName>
        <fullName evidence="2">Uncharacterized protein</fullName>
    </submittedName>
</protein>
<comment type="caution">
    <text evidence="2">The sequence shown here is derived from an EMBL/GenBank/DDBJ whole genome shotgun (WGS) entry which is preliminary data.</text>
</comment>
<dbReference type="EMBL" id="NHTK01005212">
    <property type="protein sequence ID" value="PPQ82034.1"/>
    <property type="molecule type" value="Genomic_DNA"/>
</dbReference>
<evidence type="ECO:0000313" key="3">
    <source>
        <dbReference type="Proteomes" id="UP000284842"/>
    </source>
</evidence>
<feature type="compositionally biased region" description="Low complexity" evidence="1">
    <location>
        <begin position="118"/>
        <end position="138"/>
    </location>
</feature>
<dbReference type="InParanoid" id="A0A409WU29"/>
<name>A0A409WU29_9AGAR</name>
<dbReference type="AlphaFoldDB" id="A0A409WU29"/>
<feature type="compositionally biased region" description="Basic and acidic residues" evidence="1">
    <location>
        <begin position="177"/>
        <end position="212"/>
    </location>
</feature>